<name>A0ABY2CNK9_METMH</name>
<evidence type="ECO:0000256" key="1">
    <source>
        <dbReference type="ARBA" id="ARBA00022737"/>
    </source>
</evidence>
<reference evidence="4 5" key="1">
    <citation type="submission" date="2019-03" db="EMBL/GenBank/DDBJ databases">
        <title>Systems level insights into methane cycling in arid and semi-arid ecosystems.</title>
        <authorList>
            <person name="Kalyuzhnaya M."/>
        </authorList>
    </citation>
    <scope>NUCLEOTIDE SEQUENCE [LARGE SCALE GENOMIC DNA]</scope>
    <source>
        <strain evidence="4 5">S-1</strain>
    </source>
</reference>
<dbReference type="InterPro" id="IPR002110">
    <property type="entry name" value="Ankyrin_rpt"/>
</dbReference>
<feature type="repeat" description="ANK" evidence="3">
    <location>
        <begin position="73"/>
        <end position="105"/>
    </location>
</feature>
<dbReference type="Pfam" id="PF12796">
    <property type="entry name" value="Ank_2"/>
    <property type="match status" value="1"/>
</dbReference>
<dbReference type="SMART" id="SM00248">
    <property type="entry name" value="ANK"/>
    <property type="match status" value="3"/>
</dbReference>
<feature type="repeat" description="ANK" evidence="3">
    <location>
        <begin position="140"/>
        <end position="172"/>
    </location>
</feature>
<evidence type="ECO:0000256" key="3">
    <source>
        <dbReference type="PROSITE-ProRule" id="PRU00023"/>
    </source>
</evidence>
<evidence type="ECO:0008006" key="6">
    <source>
        <dbReference type="Google" id="ProtNLM"/>
    </source>
</evidence>
<evidence type="ECO:0000313" key="5">
    <source>
        <dbReference type="Proteomes" id="UP000295649"/>
    </source>
</evidence>
<dbReference type="PROSITE" id="PS50088">
    <property type="entry name" value="ANK_REPEAT"/>
    <property type="match status" value="2"/>
</dbReference>
<accession>A0ABY2CNK9</accession>
<dbReference type="PANTHER" id="PTHR24171">
    <property type="entry name" value="ANKYRIN REPEAT DOMAIN-CONTAINING PROTEIN 39-RELATED"/>
    <property type="match status" value="1"/>
</dbReference>
<proteinExistence type="predicted"/>
<dbReference type="PRINTS" id="PR01415">
    <property type="entry name" value="ANKYRIN"/>
</dbReference>
<evidence type="ECO:0000313" key="4">
    <source>
        <dbReference type="EMBL" id="TCV84538.1"/>
    </source>
</evidence>
<dbReference type="SUPFAM" id="SSF48403">
    <property type="entry name" value="Ankyrin repeat"/>
    <property type="match status" value="1"/>
</dbReference>
<dbReference type="Gene3D" id="1.25.40.20">
    <property type="entry name" value="Ankyrin repeat-containing domain"/>
    <property type="match status" value="1"/>
</dbReference>
<dbReference type="PROSITE" id="PS50297">
    <property type="entry name" value="ANK_REP_REGION"/>
    <property type="match status" value="2"/>
</dbReference>
<dbReference type="Proteomes" id="UP000295649">
    <property type="component" value="Unassembled WGS sequence"/>
</dbReference>
<dbReference type="InterPro" id="IPR036770">
    <property type="entry name" value="Ankyrin_rpt-contain_sf"/>
</dbReference>
<sequence length="200" mass="21391">MTCRRDARCCVSTPATTVNNMNKHIKTLTSIALSLTFNLALATDIFDMARDGDTKAIAEYVKRGGDPNLANADGYTPLNLAAYHGHLPAVQVLHNAGANPCAEDGKGNNALMGVAFKGDTPTARWFLNHSGCDVNRQNHAGQTALMMASLFGREEIIQLLMQHGAHADIQDLQGNSATSLAQAQGLNRVATIIRQLASLH</sequence>
<gene>
    <name evidence="4" type="ORF">EDE11_107197</name>
</gene>
<organism evidence="4 5">
    <name type="scientific">Methylomonas methanica</name>
    <dbReference type="NCBI Taxonomy" id="421"/>
    <lineage>
        <taxon>Bacteria</taxon>
        <taxon>Pseudomonadati</taxon>
        <taxon>Pseudomonadota</taxon>
        <taxon>Gammaproteobacteria</taxon>
        <taxon>Methylococcales</taxon>
        <taxon>Methylococcaceae</taxon>
        <taxon>Methylomonas</taxon>
    </lineage>
</organism>
<dbReference type="Pfam" id="PF00023">
    <property type="entry name" value="Ank"/>
    <property type="match status" value="1"/>
</dbReference>
<protein>
    <recommendedName>
        <fullName evidence="6">Ankyrin repeat domain-containing protein</fullName>
    </recommendedName>
</protein>
<keyword evidence="2 3" id="KW-0040">ANK repeat</keyword>
<comment type="caution">
    <text evidence="4">The sequence shown here is derived from an EMBL/GenBank/DDBJ whole genome shotgun (WGS) entry which is preliminary data.</text>
</comment>
<dbReference type="EMBL" id="SMCN01000007">
    <property type="protein sequence ID" value="TCV84538.1"/>
    <property type="molecule type" value="Genomic_DNA"/>
</dbReference>
<keyword evidence="1" id="KW-0677">Repeat</keyword>
<keyword evidence="5" id="KW-1185">Reference proteome</keyword>
<evidence type="ECO:0000256" key="2">
    <source>
        <dbReference type="ARBA" id="ARBA00023043"/>
    </source>
</evidence>